<sequence>MDLYRKHYCKSNGFTHQSFYNHCMKNLFLFCFITFSFIGYSQKKTLQTKFISEKIEIDGKLNEAIWNSAAVAGDFITFEPDNGKPIPENKKSEVRVLYDNDAIYIGAMLHDENPDKILREITQRDDFGTSDIFGVFINGFNDGQQDFQFFVNAADGQADCITTDSNGEDYSWDAVWESKAVITDKGWVVEMRIPYAALRFSAENKQTWGLNFFREVRRDRYKYSWNFIDSKLGTFTQQNGTLEGIENIKPPVRLFLLPYSSFYVNANAKQKTYGTLKGGLDLKYGINDAFTLDMILIPDFGQTKFDDQILNLGPFEQQFNENRPFFTEGTDLFSKGNLLYSRRIGGSPSTRPNLATNEVVDASPATVNLINAFKISGRTKGGLGVGILNAVTEKTTASIRNTETGARREELIEPLANYNVLVLDQRFRKNSSVAFINTNVTRNGNFRDGNVTALAWDLNTKKNTYNLAGDFKYSYINTTEDKKGINSQLNFSETSGKYRYGIGADIMTKDFDNNDLGINFQTNYYSVYGNASYRILNPTKYFNSFNARINGYTQFQKETGKIQSNNLNIQINSDTKKNHYIGFGINSNPLESYDYYEPRAENRFVIIPERVGGFLYVSSNYNNRFAIDLNPSYTVFNEKGRENYGFAIGPRYRFSDKLSLNYNFNFFRQNNNKGYIDTYINPDPSSNSNQTIVFANRNVVTYSNTLSGKYALNSQMTFNVAMRHYWSYAENKNTLSLEQNGRLTDFKDYTANKNSSFYSWNADLSYTWWFAPGSQLTVLYRNNAGAFERNINKEFNSNVTRLLNNDALSHVFSISMRYFIDYNQVKNTF</sequence>
<dbReference type="EMBL" id="VLKO01000002">
    <property type="protein sequence ID" value="TWI02210.1"/>
    <property type="molecule type" value="Genomic_DNA"/>
</dbReference>
<evidence type="ECO:0000313" key="3">
    <source>
        <dbReference type="EMBL" id="TWI02210.1"/>
    </source>
</evidence>
<dbReference type="Proteomes" id="UP000317519">
    <property type="component" value="Unassembled WGS sequence"/>
</dbReference>
<evidence type="ECO:0000259" key="1">
    <source>
        <dbReference type="Pfam" id="PF06452"/>
    </source>
</evidence>
<keyword evidence="4" id="KW-1185">Reference proteome</keyword>
<proteinExistence type="predicted"/>
<feature type="domain" description="DUF5916" evidence="2">
    <location>
        <begin position="250"/>
        <end position="829"/>
    </location>
</feature>
<dbReference type="Pfam" id="PF19313">
    <property type="entry name" value="DUF5916"/>
    <property type="match status" value="1"/>
</dbReference>
<evidence type="ECO:0000259" key="2">
    <source>
        <dbReference type="Pfam" id="PF19313"/>
    </source>
</evidence>
<dbReference type="Pfam" id="PF06452">
    <property type="entry name" value="CBM9_1"/>
    <property type="match status" value="1"/>
</dbReference>
<reference evidence="3 4" key="1">
    <citation type="journal article" date="2015" name="Stand. Genomic Sci.">
        <title>Genomic Encyclopedia of Bacterial and Archaeal Type Strains, Phase III: the genomes of soil and plant-associated and newly described type strains.</title>
        <authorList>
            <person name="Whitman W.B."/>
            <person name="Woyke T."/>
            <person name="Klenk H.P."/>
            <person name="Zhou Y."/>
            <person name="Lilburn T.G."/>
            <person name="Beck B.J."/>
            <person name="De Vos P."/>
            <person name="Vandamme P."/>
            <person name="Eisen J.A."/>
            <person name="Garrity G."/>
            <person name="Hugenholtz P."/>
            <person name="Kyrpides N.C."/>
        </authorList>
    </citation>
    <scope>NUCLEOTIDE SEQUENCE [LARGE SCALE GENOMIC DNA]</scope>
    <source>
        <strain evidence="3 4">CGMCC 1.6847</strain>
    </source>
</reference>
<feature type="domain" description="Carbohydrate-binding" evidence="1">
    <location>
        <begin position="57"/>
        <end position="212"/>
    </location>
</feature>
<dbReference type="CDD" id="cd09618">
    <property type="entry name" value="CBM9_like_2"/>
    <property type="match status" value="1"/>
</dbReference>
<dbReference type="InterPro" id="IPR045670">
    <property type="entry name" value="DUF5916"/>
</dbReference>
<organism evidence="3 4">
    <name type="scientific">Flavobacterium tiangeerense</name>
    <dbReference type="NCBI Taxonomy" id="459471"/>
    <lineage>
        <taxon>Bacteria</taxon>
        <taxon>Pseudomonadati</taxon>
        <taxon>Bacteroidota</taxon>
        <taxon>Flavobacteriia</taxon>
        <taxon>Flavobacteriales</taxon>
        <taxon>Flavobacteriaceae</taxon>
        <taxon>Flavobacterium</taxon>
    </lineage>
</organism>
<accession>A0ABY3FMU9</accession>
<evidence type="ECO:0000313" key="4">
    <source>
        <dbReference type="Proteomes" id="UP000317519"/>
    </source>
</evidence>
<name>A0ABY3FMU9_9FLAO</name>
<dbReference type="InterPro" id="IPR010502">
    <property type="entry name" value="Carb-bd_dom_fam9"/>
</dbReference>
<comment type="caution">
    <text evidence="3">The sequence shown here is derived from an EMBL/GenBank/DDBJ whole genome shotgun (WGS) entry which is preliminary data.</text>
</comment>
<protein>
    <submittedName>
        <fullName evidence="3">Carbohydrate binding protein with CBM9 domain</fullName>
    </submittedName>
</protein>
<dbReference type="Gene3D" id="2.60.40.1190">
    <property type="match status" value="1"/>
</dbReference>
<gene>
    <name evidence="3" type="ORF">IQ05_00447</name>
</gene>
<dbReference type="SUPFAM" id="SSF49344">
    <property type="entry name" value="CBD9-like"/>
    <property type="match status" value="1"/>
</dbReference>